<gene>
    <name evidence="1" type="ORF">QR680_003917</name>
</gene>
<dbReference type="EMBL" id="JAUCMV010000003">
    <property type="protein sequence ID" value="KAK0408377.1"/>
    <property type="molecule type" value="Genomic_DNA"/>
</dbReference>
<accession>A0AA39LSU2</accession>
<dbReference type="AlphaFoldDB" id="A0AA39LSU2"/>
<keyword evidence="2" id="KW-1185">Reference proteome</keyword>
<dbReference type="Proteomes" id="UP001175271">
    <property type="component" value="Unassembled WGS sequence"/>
</dbReference>
<evidence type="ECO:0000313" key="2">
    <source>
        <dbReference type="Proteomes" id="UP001175271"/>
    </source>
</evidence>
<name>A0AA39LSU2_9BILA</name>
<comment type="caution">
    <text evidence="1">The sequence shown here is derived from an EMBL/GenBank/DDBJ whole genome shotgun (WGS) entry which is preliminary data.</text>
</comment>
<sequence length="97" mass="11602">MDEMDDGLRIAACQAFNMRLLNLHHWSAERQLFKMNPEWYIPYHPTPRTLTKQDRLGFRIRHMRRLDYEEFALAFLPFLPVTTTTVRLRVNHVTGTS</sequence>
<reference evidence="1" key="1">
    <citation type="submission" date="2023-06" db="EMBL/GenBank/DDBJ databases">
        <title>Genomic analysis of the entomopathogenic nematode Steinernema hermaphroditum.</title>
        <authorList>
            <person name="Schwarz E.M."/>
            <person name="Heppert J.K."/>
            <person name="Baniya A."/>
            <person name="Schwartz H.T."/>
            <person name="Tan C.-H."/>
            <person name="Antoshechkin I."/>
            <person name="Sternberg P.W."/>
            <person name="Goodrich-Blair H."/>
            <person name="Dillman A.R."/>
        </authorList>
    </citation>
    <scope>NUCLEOTIDE SEQUENCE</scope>
    <source>
        <strain evidence="1">PS9179</strain>
        <tissue evidence="1">Whole animal</tissue>
    </source>
</reference>
<evidence type="ECO:0000313" key="1">
    <source>
        <dbReference type="EMBL" id="KAK0408377.1"/>
    </source>
</evidence>
<proteinExistence type="predicted"/>
<protein>
    <submittedName>
        <fullName evidence="1">Uncharacterized protein</fullName>
    </submittedName>
</protein>
<organism evidence="1 2">
    <name type="scientific">Steinernema hermaphroditum</name>
    <dbReference type="NCBI Taxonomy" id="289476"/>
    <lineage>
        <taxon>Eukaryota</taxon>
        <taxon>Metazoa</taxon>
        <taxon>Ecdysozoa</taxon>
        <taxon>Nematoda</taxon>
        <taxon>Chromadorea</taxon>
        <taxon>Rhabditida</taxon>
        <taxon>Tylenchina</taxon>
        <taxon>Panagrolaimomorpha</taxon>
        <taxon>Strongyloidoidea</taxon>
        <taxon>Steinernematidae</taxon>
        <taxon>Steinernema</taxon>
    </lineage>
</organism>